<dbReference type="AlphaFoldDB" id="A0A839E4A4"/>
<proteinExistence type="predicted"/>
<dbReference type="Proteomes" id="UP000569329">
    <property type="component" value="Unassembled WGS sequence"/>
</dbReference>
<accession>A0A839E4A4</accession>
<evidence type="ECO:0000313" key="2">
    <source>
        <dbReference type="Proteomes" id="UP000569329"/>
    </source>
</evidence>
<gene>
    <name evidence="1" type="ORF">FHX42_005277</name>
</gene>
<reference evidence="1 2" key="1">
    <citation type="submission" date="2020-07" db="EMBL/GenBank/DDBJ databases">
        <title>Sequencing the genomes of 1000 actinobacteria strains.</title>
        <authorList>
            <person name="Klenk H.-P."/>
        </authorList>
    </citation>
    <scope>NUCLEOTIDE SEQUENCE [LARGE SCALE GENOMIC DNA]</scope>
    <source>
        <strain evidence="1 2">DSM 45975</strain>
    </source>
</reference>
<comment type="caution">
    <text evidence="1">The sequence shown here is derived from an EMBL/GenBank/DDBJ whole genome shotgun (WGS) entry which is preliminary data.</text>
</comment>
<keyword evidence="2" id="KW-1185">Reference proteome</keyword>
<evidence type="ECO:0000313" key="1">
    <source>
        <dbReference type="EMBL" id="MBA8827870.1"/>
    </source>
</evidence>
<dbReference type="EMBL" id="JACGWZ010000011">
    <property type="protein sequence ID" value="MBA8827870.1"/>
    <property type="molecule type" value="Genomic_DNA"/>
</dbReference>
<name>A0A839E4A4_9PSEU</name>
<sequence length="163" mass="18062">MTIPRHRITTGPVRSGKTAAIAADVDDHMAHDGAVIVHTEPHGIELRNRLSAITRQPEMGVALLEWAENELAHREQTPDQQHPDEQRDPLLIALDPVSDLLEHPNPGIAIPTDRALTILATRGHQHGIRLHMTSTNPARIPQTIRRQCHQVQLEDTFTRGGAS</sequence>
<dbReference type="InterPro" id="IPR027417">
    <property type="entry name" value="P-loop_NTPase"/>
</dbReference>
<dbReference type="Gene3D" id="3.40.50.300">
    <property type="entry name" value="P-loop containing nucleotide triphosphate hydrolases"/>
    <property type="match status" value="1"/>
</dbReference>
<dbReference type="RefSeq" id="WP_182547022.1">
    <property type="nucleotide sequence ID" value="NZ_JACGWZ010000011.1"/>
</dbReference>
<protein>
    <submittedName>
        <fullName evidence="1">Uncharacterized protein</fullName>
    </submittedName>
</protein>
<organism evidence="1 2">
    <name type="scientific">Halosaccharopolyspora lacisalsi</name>
    <dbReference type="NCBI Taxonomy" id="1000566"/>
    <lineage>
        <taxon>Bacteria</taxon>
        <taxon>Bacillati</taxon>
        <taxon>Actinomycetota</taxon>
        <taxon>Actinomycetes</taxon>
        <taxon>Pseudonocardiales</taxon>
        <taxon>Pseudonocardiaceae</taxon>
        <taxon>Halosaccharopolyspora</taxon>
    </lineage>
</organism>